<evidence type="ECO:0000313" key="2">
    <source>
        <dbReference type="EMBL" id="EKS41182.1"/>
    </source>
</evidence>
<feature type="signal peptide" evidence="1">
    <location>
        <begin position="1"/>
        <end position="22"/>
    </location>
</feature>
<dbReference type="EMBL" id="AGWX01000001">
    <property type="protein sequence ID" value="EKS41182.1"/>
    <property type="molecule type" value="Genomic_DNA"/>
</dbReference>
<dbReference type="RefSeq" id="WP_006018977.1">
    <property type="nucleotide sequence ID" value="NZ_KB375282.1"/>
</dbReference>
<dbReference type="PATRIC" id="fig|883078.3.peg.286"/>
<dbReference type="Proteomes" id="UP000001096">
    <property type="component" value="Unassembled WGS sequence"/>
</dbReference>
<keyword evidence="1" id="KW-0732">Signal</keyword>
<dbReference type="AlphaFoldDB" id="K8PEW8"/>
<dbReference type="HOGENOM" id="CLU_3195147_0_0_5"/>
<keyword evidence="3" id="KW-1185">Reference proteome</keyword>
<name>K8PEW8_9BRAD</name>
<evidence type="ECO:0000313" key="3">
    <source>
        <dbReference type="Proteomes" id="UP000001096"/>
    </source>
</evidence>
<accession>K8PEW8</accession>
<protein>
    <submittedName>
        <fullName evidence="2">Uncharacterized protein</fullName>
    </submittedName>
</protein>
<organism evidence="2 3">
    <name type="scientific">Afipia broomeae ATCC 49717</name>
    <dbReference type="NCBI Taxonomy" id="883078"/>
    <lineage>
        <taxon>Bacteria</taxon>
        <taxon>Pseudomonadati</taxon>
        <taxon>Pseudomonadota</taxon>
        <taxon>Alphaproteobacteria</taxon>
        <taxon>Hyphomicrobiales</taxon>
        <taxon>Nitrobacteraceae</taxon>
        <taxon>Afipia</taxon>
    </lineage>
</organism>
<proteinExistence type="predicted"/>
<comment type="caution">
    <text evidence="2">The sequence shown here is derived from an EMBL/GenBank/DDBJ whole genome shotgun (WGS) entry which is preliminary data.</text>
</comment>
<gene>
    <name evidence="2" type="ORF">HMPREF9695_00274</name>
</gene>
<feature type="chain" id="PRO_5003921969" evidence="1">
    <location>
        <begin position="23"/>
        <end position="45"/>
    </location>
</feature>
<reference evidence="2 3" key="1">
    <citation type="submission" date="2012-04" db="EMBL/GenBank/DDBJ databases">
        <title>The Genome Sequence of Afipia broomeae ATCC 49717.</title>
        <authorList>
            <consortium name="The Broad Institute Genome Sequencing Platform"/>
            <person name="Earl A."/>
            <person name="Ward D."/>
            <person name="Feldgarden M."/>
            <person name="Gevers D."/>
            <person name="Huys G."/>
            <person name="Walker B."/>
            <person name="Young S.K."/>
            <person name="Zeng Q."/>
            <person name="Gargeya S."/>
            <person name="Fitzgerald M."/>
            <person name="Haas B."/>
            <person name="Abouelleil A."/>
            <person name="Alvarado L."/>
            <person name="Arachchi H.M."/>
            <person name="Berlin A."/>
            <person name="Chapman S.B."/>
            <person name="Goldberg J."/>
            <person name="Griggs A."/>
            <person name="Gujja S."/>
            <person name="Hansen M."/>
            <person name="Howarth C."/>
            <person name="Imamovic A."/>
            <person name="Larimer J."/>
            <person name="McCowen C."/>
            <person name="Montmayeur A."/>
            <person name="Murphy C."/>
            <person name="Neiman D."/>
            <person name="Pearson M."/>
            <person name="Priest M."/>
            <person name="Roberts A."/>
            <person name="Saif S."/>
            <person name="Shea T."/>
            <person name="Sisk P."/>
            <person name="Sykes S."/>
            <person name="Wortman J."/>
            <person name="Nusbaum C."/>
            <person name="Birren B."/>
        </authorList>
    </citation>
    <scope>NUCLEOTIDE SEQUENCE [LARGE SCALE GENOMIC DNA]</scope>
    <source>
        <strain evidence="2 3">ATCC 49717</strain>
    </source>
</reference>
<evidence type="ECO:0000256" key="1">
    <source>
        <dbReference type="SAM" id="SignalP"/>
    </source>
</evidence>
<sequence length="45" mass="4468">MRKIAVLLLAAAGVSLAGAASAADLGTAPIYRKAPPVQVFSWTGG</sequence>